<gene>
    <name evidence="1" type="ORF">Ocin01_17454</name>
</gene>
<reference evidence="1 2" key="1">
    <citation type="journal article" date="2016" name="Genome Biol. Evol.">
        <title>Gene Family Evolution Reflects Adaptation to Soil Environmental Stressors in the Genome of the Collembolan Orchesella cincta.</title>
        <authorList>
            <person name="Faddeeva-Vakhrusheva A."/>
            <person name="Derks M.F."/>
            <person name="Anvar S.Y."/>
            <person name="Agamennone V."/>
            <person name="Suring W."/>
            <person name="Smit S."/>
            <person name="van Straalen N.M."/>
            <person name="Roelofs D."/>
        </authorList>
    </citation>
    <scope>NUCLEOTIDE SEQUENCE [LARGE SCALE GENOMIC DNA]</scope>
    <source>
        <tissue evidence="1">Mixed pool</tissue>
    </source>
</reference>
<dbReference type="EMBL" id="LJIJ01002790">
    <property type="protein sequence ID" value="ODM89228.1"/>
    <property type="molecule type" value="Genomic_DNA"/>
</dbReference>
<dbReference type="InterPro" id="IPR043502">
    <property type="entry name" value="DNA/RNA_pol_sf"/>
</dbReference>
<keyword evidence="2" id="KW-1185">Reference proteome</keyword>
<dbReference type="SUPFAM" id="SSF56672">
    <property type="entry name" value="DNA/RNA polymerases"/>
    <property type="match status" value="1"/>
</dbReference>
<sequence>MRCPVLECCHEGTREVIVLHMRVQHPQVGGAAASTLHILPFVEIRAFRGYLRTYRHRTASGETIMTPGDYLASVHQPVLNIIAVNTTGNRSIKVQISLVCQFYRGDEGTPNEERCVHFLNSDTHVVYNVDEFETFLGSVLSEIIRIVNIFQEHGSGWRVKKFLGSDIRVAKYNPLRGRCLIQIPDHIKRKRVIVNVRNLDNQCFKWAFLSIMHYKDVTSKNRFRVSNYKKFERKYNFLGIKFPITMRGITKFEEQNNQKLFAVNIFEEIDETTTIKRMSPHAHNPEFKCVDLLLIHDDDVGLSHYVGIVDIGKYFGRRNYHKQKFCYNCQRFYGTKTFQTHTKDCSQFKTQKVKMPPLVIKNGVIGKPILKFKNQHKDIPHEYIMYLDLESLMNTNIDAPNTNNTTKLAQHIPSGFQLFLIGRTEKIVDYKLYRGNDCIKVLFQTIEEFVHRVKEVQHDLTPMKRLTHEQLIHYHKTNICWVCENDIPKFKKVKEHDHKTGEYRGPACYSCNSRYTIKRSKIPIFTHNFKNYDVHLIIEGFEFYNGSIKVIPSNAEKYVSIICDKFVFLDSMMFLSASLESLVSRLKESVDFNVGFKLMIQYFGSEKAMDLCRKGVYFYDYVTCFETFNETIFPTKQQFFNKLSDANISDEDYEYACYIYKKYCKNLGEYHDLYLITDTLLLACVMESFRDKAISFYDLDPAQYFTLSSYTWDAALKFTGVKLELITDPEIYQFFELGMRGGISMISTRFASANNRFLKSYNKELESSFIIPWDCNNLYGFALQQMMPVSDFKWKKRSFLRKITNEDILKWDDEGVKGYVLMVDVSYPEELHVRDSEYPLAPESTNVPYESLSVYQKSLLETLDIQYFEKTKKLVPHLGCRKRYVVHYRNLKYYIKKGLVVTKIHKILEFTQMQWLKPYIDFNTFQRQIAADQFSKDLFKFLINACFGKSCENVRKHREIEICNNSDQPIYTGFSTLDLSKLVMYEFHMDVVKKRYGERAKLLQTDTDSLSYHITTKNLYKDMKRMQTHFDFSDYPRNHNLHSDMNKKIMGKFKDESNGKAISEYVGLAPKLYSFKGDTIWKKAAKG</sequence>
<dbReference type="PANTHER" id="PTHR31511">
    <property type="entry name" value="PROTEIN CBG23764"/>
    <property type="match status" value="1"/>
</dbReference>
<dbReference type="STRING" id="48709.A0A1D2M8C1"/>
<accession>A0A1D2M8C1</accession>
<dbReference type="AlphaFoldDB" id="A0A1D2M8C1"/>
<evidence type="ECO:0000313" key="1">
    <source>
        <dbReference type="EMBL" id="ODM89228.1"/>
    </source>
</evidence>
<proteinExistence type="predicted"/>
<dbReference type="InterPro" id="IPR004211">
    <property type="entry name" value="Endonuclease_7"/>
</dbReference>
<dbReference type="Proteomes" id="UP000094527">
    <property type="component" value="Unassembled WGS sequence"/>
</dbReference>
<organism evidence="1 2">
    <name type="scientific">Orchesella cincta</name>
    <name type="common">Springtail</name>
    <name type="synonym">Podura cincta</name>
    <dbReference type="NCBI Taxonomy" id="48709"/>
    <lineage>
        <taxon>Eukaryota</taxon>
        <taxon>Metazoa</taxon>
        <taxon>Ecdysozoa</taxon>
        <taxon>Arthropoda</taxon>
        <taxon>Hexapoda</taxon>
        <taxon>Collembola</taxon>
        <taxon>Entomobryomorpha</taxon>
        <taxon>Entomobryoidea</taxon>
        <taxon>Orchesellidae</taxon>
        <taxon>Orchesellinae</taxon>
        <taxon>Orchesella</taxon>
    </lineage>
</organism>
<name>A0A1D2M8C1_ORCCI</name>
<dbReference type="OrthoDB" id="8191949at2759"/>
<protein>
    <recommendedName>
        <fullName evidence="3">DNA-directed DNA polymerase</fullName>
    </recommendedName>
</protein>
<dbReference type="SUPFAM" id="SSF54060">
    <property type="entry name" value="His-Me finger endonucleases"/>
    <property type="match status" value="1"/>
</dbReference>
<evidence type="ECO:0008006" key="3">
    <source>
        <dbReference type="Google" id="ProtNLM"/>
    </source>
</evidence>
<dbReference type="Pfam" id="PF02945">
    <property type="entry name" value="Endonuclease_7"/>
    <property type="match status" value="1"/>
</dbReference>
<dbReference type="PANTHER" id="PTHR31511:SF12">
    <property type="entry name" value="RHO TERMINATION FACTOR N-TERMINAL DOMAIN-CONTAINING PROTEIN"/>
    <property type="match status" value="1"/>
</dbReference>
<dbReference type="InterPro" id="IPR044925">
    <property type="entry name" value="His-Me_finger_sf"/>
</dbReference>
<dbReference type="GO" id="GO:0071897">
    <property type="term" value="P:DNA biosynthetic process"/>
    <property type="evidence" value="ECO:0007669"/>
    <property type="project" value="UniProtKB-ARBA"/>
</dbReference>
<dbReference type="OMA" id="IHEVECE"/>
<comment type="caution">
    <text evidence="1">The sequence shown here is derived from an EMBL/GenBank/DDBJ whole genome shotgun (WGS) entry which is preliminary data.</text>
</comment>
<evidence type="ECO:0000313" key="2">
    <source>
        <dbReference type="Proteomes" id="UP000094527"/>
    </source>
</evidence>